<dbReference type="OrthoDB" id="2096480at2759"/>
<proteinExistence type="predicted"/>
<evidence type="ECO:0000313" key="1">
    <source>
        <dbReference type="EMBL" id="KAF2846818.1"/>
    </source>
</evidence>
<accession>A0A6A7AXD1</accession>
<organism evidence="1 2">
    <name type="scientific">Plenodomus tracheiphilus IPT5</name>
    <dbReference type="NCBI Taxonomy" id="1408161"/>
    <lineage>
        <taxon>Eukaryota</taxon>
        <taxon>Fungi</taxon>
        <taxon>Dikarya</taxon>
        <taxon>Ascomycota</taxon>
        <taxon>Pezizomycotina</taxon>
        <taxon>Dothideomycetes</taxon>
        <taxon>Pleosporomycetidae</taxon>
        <taxon>Pleosporales</taxon>
        <taxon>Pleosporineae</taxon>
        <taxon>Leptosphaeriaceae</taxon>
        <taxon>Plenodomus</taxon>
    </lineage>
</organism>
<name>A0A6A7AXD1_9PLEO</name>
<dbReference type="Gene3D" id="3.40.30.120">
    <property type="match status" value="1"/>
</dbReference>
<protein>
    <submittedName>
        <fullName evidence="1">Uncharacterized protein</fullName>
    </submittedName>
</protein>
<dbReference type="AlphaFoldDB" id="A0A6A7AXD1"/>
<reference evidence="1" key="1">
    <citation type="submission" date="2020-01" db="EMBL/GenBank/DDBJ databases">
        <authorList>
            <consortium name="DOE Joint Genome Institute"/>
            <person name="Haridas S."/>
            <person name="Albert R."/>
            <person name="Binder M."/>
            <person name="Bloem J."/>
            <person name="Labutti K."/>
            <person name="Salamov A."/>
            <person name="Andreopoulos B."/>
            <person name="Baker S.E."/>
            <person name="Barry K."/>
            <person name="Bills G."/>
            <person name="Bluhm B.H."/>
            <person name="Cannon C."/>
            <person name="Castanera R."/>
            <person name="Culley D.E."/>
            <person name="Daum C."/>
            <person name="Ezra D."/>
            <person name="Gonzalez J.B."/>
            <person name="Henrissat B."/>
            <person name="Kuo A."/>
            <person name="Liang C."/>
            <person name="Lipzen A."/>
            <person name="Lutzoni F."/>
            <person name="Magnuson J."/>
            <person name="Mondo S."/>
            <person name="Nolan M."/>
            <person name="Ohm R."/>
            <person name="Pangilinan J."/>
            <person name="Park H.-J."/>
            <person name="Ramirez L."/>
            <person name="Alfaro M."/>
            <person name="Sun H."/>
            <person name="Tritt A."/>
            <person name="Yoshinaga Y."/>
            <person name="Zwiers L.-H."/>
            <person name="Turgeon B.G."/>
            <person name="Goodwin S.B."/>
            <person name="Spatafora J.W."/>
            <person name="Crous P.W."/>
            <person name="Grigoriev I.V."/>
        </authorList>
    </citation>
    <scope>NUCLEOTIDE SEQUENCE</scope>
    <source>
        <strain evidence="1">IPT5</strain>
    </source>
</reference>
<keyword evidence="2" id="KW-1185">Reference proteome</keyword>
<gene>
    <name evidence="1" type="ORF">T440DRAFT_471522</name>
</gene>
<dbReference type="Proteomes" id="UP000799423">
    <property type="component" value="Unassembled WGS sequence"/>
</dbReference>
<sequence length="99" mass="10965">MGENKNFGVELGYLYESPVLTLRVCIPSVWLGSRAPHVFLQGGRSVFDRFGRDWTLVTFSADQGNVKLLMDAAEALSVLVKHVDLEGGTPRADYFGSRM</sequence>
<evidence type="ECO:0000313" key="2">
    <source>
        <dbReference type="Proteomes" id="UP000799423"/>
    </source>
</evidence>
<dbReference type="EMBL" id="MU006331">
    <property type="protein sequence ID" value="KAF2846818.1"/>
    <property type="molecule type" value="Genomic_DNA"/>
</dbReference>